<evidence type="ECO:0000256" key="1">
    <source>
        <dbReference type="SAM" id="Coils"/>
    </source>
</evidence>
<dbReference type="Gene3D" id="1.25.40.20">
    <property type="entry name" value="Ankyrin repeat-containing domain"/>
    <property type="match status" value="1"/>
</dbReference>
<evidence type="ECO:0000313" key="5">
    <source>
        <dbReference type="Proteomes" id="UP001549920"/>
    </source>
</evidence>
<name>A0ABR3HWS3_LOXSC</name>
<accession>A0ABR3HWS3</accession>
<dbReference type="PROSITE" id="PS51376">
    <property type="entry name" value="DBB"/>
    <property type="match status" value="1"/>
</dbReference>
<evidence type="ECO:0000256" key="2">
    <source>
        <dbReference type="SAM" id="MobiDB-lite"/>
    </source>
</evidence>
<gene>
    <name evidence="4" type="ORF">ABMA27_002148</name>
</gene>
<feature type="compositionally biased region" description="Low complexity" evidence="2">
    <location>
        <begin position="18"/>
        <end position="35"/>
    </location>
</feature>
<feature type="compositionally biased region" description="Low complexity" evidence="2">
    <location>
        <begin position="861"/>
        <end position="880"/>
    </location>
</feature>
<keyword evidence="1" id="KW-0175">Coiled coil</keyword>
<feature type="coiled-coil region" evidence="1">
    <location>
        <begin position="791"/>
        <end position="825"/>
    </location>
</feature>
<evidence type="ECO:0000313" key="4">
    <source>
        <dbReference type="EMBL" id="KAL0881004.1"/>
    </source>
</evidence>
<dbReference type="InterPro" id="IPR035897">
    <property type="entry name" value="Toll_tir_struct_dom_sf"/>
</dbReference>
<dbReference type="SMART" id="SM01282">
    <property type="entry name" value="DBB"/>
    <property type="match status" value="1"/>
</dbReference>
<dbReference type="Gene3D" id="3.40.50.10140">
    <property type="entry name" value="Toll/interleukin-1 receptor homology (TIR) domain"/>
    <property type="match status" value="1"/>
</dbReference>
<evidence type="ECO:0000259" key="3">
    <source>
        <dbReference type="PROSITE" id="PS51376"/>
    </source>
</evidence>
<comment type="caution">
    <text evidence="4">The sequence shown here is derived from an EMBL/GenBank/DDBJ whole genome shotgun (WGS) entry which is preliminary data.</text>
</comment>
<organism evidence="4 5">
    <name type="scientific">Loxostege sticticalis</name>
    <name type="common">Beet webworm moth</name>
    <dbReference type="NCBI Taxonomy" id="481309"/>
    <lineage>
        <taxon>Eukaryota</taxon>
        <taxon>Metazoa</taxon>
        <taxon>Ecdysozoa</taxon>
        <taxon>Arthropoda</taxon>
        <taxon>Hexapoda</taxon>
        <taxon>Insecta</taxon>
        <taxon>Pterygota</taxon>
        <taxon>Neoptera</taxon>
        <taxon>Endopterygota</taxon>
        <taxon>Lepidoptera</taxon>
        <taxon>Glossata</taxon>
        <taxon>Ditrysia</taxon>
        <taxon>Pyraloidea</taxon>
        <taxon>Crambidae</taxon>
        <taxon>Pyraustinae</taxon>
        <taxon>Loxostege</taxon>
    </lineage>
</organism>
<dbReference type="SUPFAM" id="SSF48403">
    <property type="entry name" value="Ankyrin repeat"/>
    <property type="match status" value="1"/>
</dbReference>
<feature type="region of interest" description="Disordered" evidence="2">
    <location>
        <begin position="836"/>
        <end position="893"/>
    </location>
</feature>
<dbReference type="Proteomes" id="UP001549920">
    <property type="component" value="Unassembled WGS sequence"/>
</dbReference>
<sequence>MDNPSYFALPDKNVTDGAESPASSSEPYSRSAPSRVWPEPIRPLGSPRRREPESPRRKEFRALLRSLSAREPEQAEAFLKGQPRPGDCAPGDMRHTFTAPRIKKGKISTTVVTSDGPQEREEVFYTIPLQGRRRHSVGGYLATGGAGAGEVTTVPSEVPKMPAPKFSQQREDEVKRRRPKNFPFKEMEDIAILWSAASPESALWSDYLVASFDKIMSQRARHHYRVTPITAEEIMSCDSQEKLDKVAKAQLQIVILCPNLASKLTDLKKDGCHDSLFKADKVLVMLLGVERTQIIANHCEDYPTIDQWQMMSVREKDTSFVDTFLTAAVGILRTKDCKDTATDRTSFSIVPKKVKLGQSRVIALLNDPIREEDSIKIMVDKKGEVIQIPTFKKRNPYTLQFDIPDSCLEVSMLVWVRVSKNGQSLGRRQIKCESRLRELDQLLRASDHPLEFMCQTLGFKTTNKEQLDSWMLNAFQKNIPPHFNLLASNEQFNPKADVSSGEEYPTLLHWAARFGLERVCWQLLECPGGGAAVALRNVRHRTPADLARDHKHYRLADVLSDHLKINEFSNMYYYLKNMSDNDKEENQDEGKHDEELRIVETCDTVDSPCRGEAENGAEATSDPFSEACTQNLETLEPTKDEKKRPTLKLPKVKEQFYQNEMPFHDNTADRIQQAIEHDYLVQPSNIKVESPKFRPNNLYANSSRLMPQQSDIFLYSPTEESKTFNIETPTSDISQINLNTKDIRCSGSVKSGKESCPLTGQEELAEIINDFKNNVFSISEVEKLVMEWRNRNETQQSLKEKQEQLNKMREEYDKIQQKIKENLKRPTPFERVKKMFSKSKNKNHDSNGGIEKRNGNTRPNSSMSDSSSSSGRLSTVSGGSVAETNSVQSEMDDKARSIISSSTLTMHSACDGDSRLDDYLIPPPPRPLNGCPQFTTFGHPKHEPRLVFSTFTRRRRCSRCTWRMTATAGWTTTSSRRHHARSTAVQFTTFGHPKHEPRGQHMATIVEREASASRERLDDADASTTHLRMTFSRDRHAARCDDRAPHAAREQPHMYMNISATHT</sequence>
<dbReference type="InterPro" id="IPR052446">
    <property type="entry name" value="B-cell_PI3K-Signaling_Adptrs"/>
</dbReference>
<dbReference type="EMBL" id="JBEUOH010000012">
    <property type="protein sequence ID" value="KAL0881004.1"/>
    <property type="molecule type" value="Genomic_DNA"/>
</dbReference>
<proteinExistence type="predicted"/>
<reference evidence="4 5" key="1">
    <citation type="submission" date="2024-06" db="EMBL/GenBank/DDBJ databases">
        <title>A chromosome-level genome assembly of beet webworm, Loxostege sticticalis.</title>
        <authorList>
            <person name="Zhang Y."/>
        </authorList>
    </citation>
    <scope>NUCLEOTIDE SEQUENCE [LARGE SCALE GENOMIC DNA]</scope>
    <source>
        <strain evidence="4">AQ026</strain>
        <tissue evidence="4">Whole body</tissue>
    </source>
</reference>
<feature type="domain" description="DBB" evidence="3">
    <location>
        <begin position="349"/>
        <end position="486"/>
    </location>
</feature>
<protein>
    <recommendedName>
        <fullName evidence="3">DBB domain-containing protein</fullName>
    </recommendedName>
</protein>
<feature type="compositionally biased region" description="Basic and acidic residues" evidence="2">
    <location>
        <begin position="48"/>
        <end position="73"/>
    </location>
</feature>
<dbReference type="InterPro" id="IPR036770">
    <property type="entry name" value="Ankyrin_rpt-contain_sf"/>
</dbReference>
<feature type="region of interest" description="Disordered" evidence="2">
    <location>
        <begin position="1"/>
        <end position="91"/>
    </location>
</feature>
<feature type="compositionally biased region" description="Basic and acidic residues" evidence="2">
    <location>
        <begin position="842"/>
        <end position="854"/>
    </location>
</feature>
<dbReference type="Pfam" id="PF14545">
    <property type="entry name" value="DBB"/>
    <property type="match status" value="1"/>
</dbReference>
<dbReference type="PANTHER" id="PTHR16267">
    <property type="entry name" value="BANK1/PIK3AP1 FAMILY MEMBER"/>
    <property type="match status" value="1"/>
</dbReference>
<dbReference type="PANTHER" id="PTHR16267:SF11">
    <property type="entry name" value="STUMPS, ISOFORM E"/>
    <property type="match status" value="1"/>
</dbReference>
<keyword evidence="5" id="KW-1185">Reference proteome</keyword>
<feature type="region of interest" description="Disordered" evidence="2">
    <location>
        <begin position="151"/>
        <end position="176"/>
    </location>
</feature>
<dbReference type="InterPro" id="IPR017893">
    <property type="entry name" value="DBB_domain"/>
</dbReference>